<sequence length="97" mass="10409">MAAANEATNVGSEKCDTAYTDMRAVTRMLAMANNVDKKCDAVAPALDRCIRFFEEAELESAVEVLNFGLASGVFTPAVRDGQGKVTEKAILKPPARE</sequence>
<evidence type="ECO:0000313" key="1">
    <source>
        <dbReference type="EMBL" id="KAK3232558.1"/>
    </source>
</evidence>
<dbReference type="AlphaFoldDB" id="A0AAE0B9K4"/>
<name>A0AAE0B9K4_9CHLO</name>
<keyword evidence="2" id="KW-1185">Reference proteome</keyword>
<evidence type="ECO:0000313" key="2">
    <source>
        <dbReference type="Proteomes" id="UP001190700"/>
    </source>
</evidence>
<accession>A0AAE0B9K4</accession>
<dbReference type="Proteomes" id="UP001190700">
    <property type="component" value="Unassembled WGS sequence"/>
</dbReference>
<gene>
    <name evidence="1" type="ORF">CYMTET_57095</name>
</gene>
<reference evidence="1 2" key="1">
    <citation type="journal article" date="2015" name="Genome Biol. Evol.">
        <title>Comparative Genomics of a Bacterivorous Green Alga Reveals Evolutionary Causalities and Consequences of Phago-Mixotrophic Mode of Nutrition.</title>
        <authorList>
            <person name="Burns J.A."/>
            <person name="Paasch A."/>
            <person name="Narechania A."/>
            <person name="Kim E."/>
        </authorList>
    </citation>
    <scope>NUCLEOTIDE SEQUENCE [LARGE SCALE GENOMIC DNA]</scope>
    <source>
        <strain evidence="1 2">PLY_AMNH</strain>
    </source>
</reference>
<proteinExistence type="predicted"/>
<comment type="caution">
    <text evidence="1">The sequence shown here is derived from an EMBL/GenBank/DDBJ whole genome shotgun (WGS) entry which is preliminary data.</text>
</comment>
<dbReference type="EMBL" id="LGRX02035944">
    <property type="protein sequence ID" value="KAK3232558.1"/>
    <property type="molecule type" value="Genomic_DNA"/>
</dbReference>
<protein>
    <submittedName>
        <fullName evidence="1">Uncharacterized protein</fullName>
    </submittedName>
</protein>
<organism evidence="1 2">
    <name type="scientific">Cymbomonas tetramitiformis</name>
    <dbReference type="NCBI Taxonomy" id="36881"/>
    <lineage>
        <taxon>Eukaryota</taxon>
        <taxon>Viridiplantae</taxon>
        <taxon>Chlorophyta</taxon>
        <taxon>Pyramimonadophyceae</taxon>
        <taxon>Pyramimonadales</taxon>
        <taxon>Pyramimonadaceae</taxon>
        <taxon>Cymbomonas</taxon>
    </lineage>
</organism>